<protein>
    <submittedName>
        <fullName evidence="1">DUF3143 domain-containing protein</fullName>
    </submittedName>
</protein>
<evidence type="ECO:0000313" key="1">
    <source>
        <dbReference type="EMBL" id="XPM67302.1"/>
    </source>
</evidence>
<organism evidence="1 2">
    <name type="scientific">Desertifilum tharense IPPAS B-1220</name>
    <dbReference type="NCBI Taxonomy" id="1781255"/>
    <lineage>
        <taxon>Bacteria</taxon>
        <taxon>Bacillati</taxon>
        <taxon>Cyanobacteriota</taxon>
        <taxon>Cyanophyceae</taxon>
        <taxon>Desertifilales</taxon>
        <taxon>Desertifilaceae</taxon>
        <taxon>Desertifilum</taxon>
    </lineage>
</organism>
<evidence type="ECO:0000313" key="2">
    <source>
        <dbReference type="Proteomes" id="UP000095472"/>
    </source>
</evidence>
<dbReference type="EMBL" id="CP182909">
    <property type="protein sequence ID" value="XPM67302.1"/>
    <property type="molecule type" value="Genomic_DNA"/>
</dbReference>
<sequence length="73" mass="8874">MERWLIEQGCQQNRSQLHCWYVKRDTWEAEIALEIDQLMVRYFNMDEEGRELQRAFKYSLSRQDVEDAVFSGP</sequence>
<name>A0ACD5H2E5_9CYAN</name>
<dbReference type="Proteomes" id="UP000095472">
    <property type="component" value="Chromosome"/>
</dbReference>
<gene>
    <name evidence="1" type="ORF">BH720_028590</name>
</gene>
<accession>A0ACD5H2E5</accession>
<proteinExistence type="predicted"/>
<keyword evidence="2" id="KW-1185">Reference proteome</keyword>
<reference evidence="1 2" key="1">
    <citation type="journal article" date="2016" name="Genome Announc.">
        <title>Draft Genome Sequence of the Thermotolerant Cyanobacterium Desertifilum sp. IPPAS B-1220.</title>
        <authorList>
            <person name="Mironov K.S."/>
            <person name="Sinetova M.A."/>
            <person name="Bolatkhan K."/>
            <person name="Zayadan B.K."/>
            <person name="Ustinova V.V."/>
            <person name="Kupriyanova E.V."/>
            <person name="Skrypnik A.N."/>
            <person name="Gogoleva N.E."/>
            <person name="Gogolev Y.V."/>
            <person name="Los D.A."/>
        </authorList>
    </citation>
    <scope>NUCLEOTIDE SEQUENCE [LARGE SCALE GENOMIC DNA]</scope>
    <source>
        <strain evidence="1 2">IPPAS B-1220</strain>
    </source>
</reference>